<dbReference type="Proteomes" id="UP000016627">
    <property type="component" value="Unassembled WGS sequence"/>
</dbReference>
<evidence type="ECO:0000313" key="3">
    <source>
        <dbReference type="Proteomes" id="UP000016627"/>
    </source>
</evidence>
<dbReference type="eggNOG" id="COG1261">
    <property type="taxonomic scope" value="Bacteria"/>
</dbReference>
<dbReference type="Gene3D" id="2.30.30.760">
    <property type="match status" value="1"/>
</dbReference>
<dbReference type="AlphaFoldDB" id="U2F762"/>
<name>U2F762_9BACT</name>
<dbReference type="InterPro" id="IPR017585">
    <property type="entry name" value="SAF_FlgA"/>
</dbReference>
<sequence>MLIFLFSTKLFANEVNIYPMYCVLNDQISLSTFGFEGEDNEILNLEGKRAAKIDSKKLYEILTANFKTYKDKSGGSVAFVKNCSIMDEIQMQFLRSISDEYPGISISDLSISPQNKLPANFKELVLKNIFLGDQNSQKGTFRASFEDVDLSLKSIYFKFSFNAKMPAFIAINSMNTNHILSLLDYQPTMIEFGKWPKDALSSSNSLALITKVQIKSGEILTKRQFNAISLVKKGQMLNAVLSEDGVKIIAEVKALEDGNLGDMIKIRTKDNKILQATVSGKDEAVIR</sequence>
<keyword evidence="2" id="KW-0969">Cilium</keyword>
<dbReference type="GO" id="GO:0044780">
    <property type="term" value="P:bacterial-type flagellum assembly"/>
    <property type="evidence" value="ECO:0007669"/>
    <property type="project" value="InterPro"/>
</dbReference>
<keyword evidence="2" id="KW-0282">Flagellum</keyword>
<dbReference type="NCBIfam" id="TIGR03170">
    <property type="entry name" value="flgA_cterm"/>
    <property type="match status" value="1"/>
</dbReference>
<dbReference type="EMBL" id="ANNI01000003">
    <property type="protein sequence ID" value="ERJ26092.1"/>
    <property type="molecule type" value="Genomic_DNA"/>
</dbReference>
<comment type="caution">
    <text evidence="2">The sequence shown here is derived from an EMBL/GenBank/DDBJ whole genome shotgun (WGS) entry which is preliminary data.</text>
</comment>
<protein>
    <submittedName>
        <fullName evidence="2">Flagellar basal-body P-ring formation protein FlgA</fullName>
    </submittedName>
</protein>
<evidence type="ECO:0000313" key="2">
    <source>
        <dbReference type="EMBL" id="ERJ26092.1"/>
    </source>
</evidence>
<organism evidence="2 3">
    <name type="scientific">Campylobacter concisus ATCC 51562</name>
    <dbReference type="NCBI Taxonomy" id="1242969"/>
    <lineage>
        <taxon>Bacteria</taxon>
        <taxon>Pseudomonadati</taxon>
        <taxon>Campylobacterota</taxon>
        <taxon>Epsilonproteobacteria</taxon>
        <taxon>Campylobacterales</taxon>
        <taxon>Campylobacteraceae</taxon>
        <taxon>Campylobacter</taxon>
    </lineage>
</organism>
<dbReference type="PANTHER" id="PTHR36307:SF1">
    <property type="entry name" value="FLAGELLA BASAL BODY P-RING FORMATION PROTEIN FLGA"/>
    <property type="match status" value="1"/>
</dbReference>
<dbReference type="InterPro" id="IPR039246">
    <property type="entry name" value="Flagellar_FlgA"/>
</dbReference>
<reference evidence="2 3" key="1">
    <citation type="journal article" date="2013" name="BMC Genomics">
        <title>Comparative genomics of Campylobacter concisus isolates reveals genetic diversity and provides insights into disease association.</title>
        <authorList>
            <person name="Deshpande N.P."/>
            <person name="Kaakoush N.O."/>
            <person name="Wilkins M.R."/>
            <person name="Mitchell H.M."/>
        </authorList>
    </citation>
    <scope>NUCLEOTIDE SEQUENCE [LARGE SCALE GENOMIC DNA]</scope>
    <source>
        <strain evidence="2 3">ATCC 51562</strain>
    </source>
</reference>
<evidence type="ECO:0000259" key="1">
    <source>
        <dbReference type="Pfam" id="PF13144"/>
    </source>
</evidence>
<keyword evidence="2" id="KW-0966">Cell projection</keyword>
<gene>
    <name evidence="2" type="ORF">ATCC51562_51</name>
</gene>
<dbReference type="PANTHER" id="PTHR36307">
    <property type="entry name" value="FLAGELLA BASAL BODY P-RING FORMATION PROTEIN FLGA"/>
    <property type="match status" value="1"/>
</dbReference>
<dbReference type="PATRIC" id="fig|1242969.3.peg.263"/>
<accession>U2F762</accession>
<proteinExistence type="predicted"/>
<feature type="domain" description="Flagella basal body P-ring formation protein FlgA SAF" evidence="1">
    <location>
        <begin position="166"/>
        <end position="283"/>
    </location>
</feature>
<dbReference type="Pfam" id="PF13144">
    <property type="entry name" value="ChapFlgA"/>
    <property type="match status" value="1"/>
</dbReference>